<organism evidence="2 3">
    <name type="scientific">candidate division CSSED10-310 bacterium</name>
    <dbReference type="NCBI Taxonomy" id="2855610"/>
    <lineage>
        <taxon>Bacteria</taxon>
        <taxon>Bacteria division CSSED10-310</taxon>
    </lineage>
</organism>
<reference evidence="2 3" key="1">
    <citation type="submission" date="2024-09" db="EMBL/GenBank/DDBJ databases">
        <title>Laminarin stimulates single cell rates of sulfate reduction while oxygen inhibits transcriptomic activity in coastal marine sediment.</title>
        <authorList>
            <person name="Lindsay M."/>
            <person name="Orcutt B."/>
            <person name="Emerson D."/>
            <person name="Stepanauskas R."/>
            <person name="D'Angelo T."/>
        </authorList>
    </citation>
    <scope>NUCLEOTIDE SEQUENCE [LARGE SCALE GENOMIC DNA]</scope>
    <source>
        <strain evidence="2">SAG AM-311-K15</strain>
    </source>
</reference>
<evidence type="ECO:0000256" key="1">
    <source>
        <dbReference type="SAM" id="MobiDB-lite"/>
    </source>
</evidence>
<dbReference type="InterPro" id="IPR010865">
    <property type="entry name" value="DUF1499"/>
</dbReference>
<comment type="caution">
    <text evidence="2">The sequence shown here is derived from an EMBL/GenBank/DDBJ whole genome shotgun (WGS) entry which is preliminary data.</text>
</comment>
<evidence type="ECO:0000313" key="2">
    <source>
        <dbReference type="EMBL" id="MFC1852796.1"/>
    </source>
</evidence>
<keyword evidence="3" id="KW-1185">Reference proteome</keyword>
<dbReference type="EMBL" id="JBHPBY010000368">
    <property type="protein sequence ID" value="MFC1852796.1"/>
    <property type="molecule type" value="Genomic_DNA"/>
</dbReference>
<proteinExistence type="predicted"/>
<sequence length="54" mass="6170">MSRAYLSRSSLPEGGGPVYAKTRFTSRIGQSDLGVNRERVETIRKLFHDRMARD</sequence>
<evidence type="ECO:0000313" key="3">
    <source>
        <dbReference type="Proteomes" id="UP001594351"/>
    </source>
</evidence>
<dbReference type="Proteomes" id="UP001594351">
    <property type="component" value="Unassembled WGS sequence"/>
</dbReference>
<gene>
    <name evidence="2" type="ORF">ACFL27_21575</name>
</gene>
<protein>
    <submittedName>
        <fullName evidence="2">DUF1499 domain-containing protein</fullName>
    </submittedName>
</protein>
<name>A0ABV6Z375_UNCC1</name>
<feature type="region of interest" description="Disordered" evidence="1">
    <location>
        <begin position="1"/>
        <end position="23"/>
    </location>
</feature>
<accession>A0ABV6Z375</accession>
<dbReference type="Pfam" id="PF07386">
    <property type="entry name" value="DUF1499"/>
    <property type="match status" value="1"/>
</dbReference>